<dbReference type="InterPro" id="IPR030678">
    <property type="entry name" value="Peptide/Ni-bd"/>
</dbReference>
<sequence length="533" mass="58515">MARVLLAALLCGALAAPAAAKTLVFCSEGNPETLNPQLAVTGTAMDAAHPIFNNLVEYEIGTTNIRPSLAESWTISPDGRDYVFKLRQGVHFHSNAVFTPSRTFNADDVIFSLMRQWKADHPFHATAGGGFDYFQDMGMADLLESIEALDEHTVHIRLTRAEAPFLADLAMPFNAILSAEYADTLLKAGKKDLLDTLPIGTGPFTLASFRKDVALRYRAFPDYWRGRQSVDTLVFSITPPPAARLAKLKAGECHISAFPTPENAEEVRADPELKLYSAEGLNIGYLAMNTARAPFDDVRVRRAINLAIDKASIIAGVYGSTGVAATNPVPPTLWAYNPDVPPFPYDPAEARRLLEEAGLTGGLAVDLWYPPVNRPYNPNGRRVAEMIQADLAKFGIRLELKTAEWNAYRAIMQNGEFNMALYGWTADIGDPDNFLHTLLGCQAARIGGNNIARWCDKAYNDLVTEAKVTSDIARRKELYGKAQEIFHDAVPWAPIAHANFMVATRAEVRGFKIDPLGYHIVENVDIADPAPGR</sequence>
<evidence type="ECO:0000313" key="7">
    <source>
        <dbReference type="Proteomes" id="UP000644699"/>
    </source>
</evidence>
<dbReference type="CDD" id="cd08493">
    <property type="entry name" value="PBP2_DppA_like"/>
    <property type="match status" value="1"/>
</dbReference>
<name>A0A916ZUX4_9HYPH</name>
<comment type="subcellular location">
    <subcellularLocation>
        <location evidence="1">Periplasm</location>
    </subcellularLocation>
</comment>
<evidence type="ECO:0000256" key="2">
    <source>
        <dbReference type="ARBA" id="ARBA00005695"/>
    </source>
</evidence>
<keyword evidence="7" id="KW-1185">Reference proteome</keyword>
<evidence type="ECO:0000256" key="3">
    <source>
        <dbReference type="ARBA" id="ARBA00022729"/>
    </source>
</evidence>
<proteinExistence type="inferred from homology"/>
<dbReference type="Pfam" id="PF00496">
    <property type="entry name" value="SBP_bac_5"/>
    <property type="match status" value="1"/>
</dbReference>
<evidence type="ECO:0000259" key="5">
    <source>
        <dbReference type="Pfam" id="PF00496"/>
    </source>
</evidence>
<evidence type="ECO:0000256" key="4">
    <source>
        <dbReference type="SAM" id="SignalP"/>
    </source>
</evidence>
<reference evidence="6" key="2">
    <citation type="submission" date="2020-09" db="EMBL/GenBank/DDBJ databases">
        <authorList>
            <person name="Sun Q."/>
            <person name="Zhou Y."/>
        </authorList>
    </citation>
    <scope>NUCLEOTIDE SEQUENCE</scope>
    <source>
        <strain evidence="6">CGMCC 1.15367</strain>
    </source>
</reference>
<dbReference type="GO" id="GO:0030288">
    <property type="term" value="C:outer membrane-bounded periplasmic space"/>
    <property type="evidence" value="ECO:0007669"/>
    <property type="project" value="TreeGrafter"/>
</dbReference>
<dbReference type="PANTHER" id="PTHR30290">
    <property type="entry name" value="PERIPLASMIC BINDING COMPONENT OF ABC TRANSPORTER"/>
    <property type="match status" value="1"/>
</dbReference>
<feature type="chain" id="PRO_5037412090" evidence="4">
    <location>
        <begin position="21"/>
        <end position="533"/>
    </location>
</feature>
<evidence type="ECO:0000256" key="1">
    <source>
        <dbReference type="ARBA" id="ARBA00004418"/>
    </source>
</evidence>
<evidence type="ECO:0000313" key="6">
    <source>
        <dbReference type="EMBL" id="GGE15106.1"/>
    </source>
</evidence>
<gene>
    <name evidence="6" type="ORF">GCM10011390_37760</name>
</gene>
<feature type="signal peptide" evidence="4">
    <location>
        <begin position="1"/>
        <end position="20"/>
    </location>
</feature>
<dbReference type="GO" id="GO:1904680">
    <property type="term" value="F:peptide transmembrane transporter activity"/>
    <property type="evidence" value="ECO:0007669"/>
    <property type="project" value="TreeGrafter"/>
</dbReference>
<dbReference type="SUPFAM" id="SSF53850">
    <property type="entry name" value="Periplasmic binding protein-like II"/>
    <property type="match status" value="1"/>
</dbReference>
<comment type="caution">
    <text evidence="6">The sequence shown here is derived from an EMBL/GenBank/DDBJ whole genome shotgun (WGS) entry which is preliminary data.</text>
</comment>
<dbReference type="RefSeq" id="WP_188911267.1">
    <property type="nucleotide sequence ID" value="NZ_BMIQ01000006.1"/>
</dbReference>
<dbReference type="EMBL" id="BMIQ01000006">
    <property type="protein sequence ID" value="GGE15106.1"/>
    <property type="molecule type" value="Genomic_DNA"/>
</dbReference>
<dbReference type="PANTHER" id="PTHR30290:SF38">
    <property type="entry name" value="D,D-DIPEPTIDE-BINDING PERIPLASMIC PROTEIN DDPA-RELATED"/>
    <property type="match status" value="1"/>
</dbReference>
<dbReference type="Gene3D" id="3.40.190.10">
    <property type="entry name" value="Periplasmic binding protein-like II"/>
    <property type="match status" value="1"/>
</dbReference>
<accession>A0A916ZUX4</accession>
<keyword evidence="3 4" id="KW-0732">Signal</keyword>
<reference evidence="6" key="1">
    <citation type="journal article" date="2014" name="Int. J. Syst. Evol. Microbiol.">
        <title>Complete genome sequence of Corynebacterium casei LMG S-19264T (=DSM 44701T), isolated from a smear-ripened cheese.</title>
        <authorList>
            <consortium name="US DOE Joint Genome Institute (JGI-PGF)"/>
            <person name="Walter F."/>
            <person name="Albersmeier A."/>
            <person name="Kalinowski J."/>
            <person name="Ruckert C."/>
        </authorList>
    </citation>
    <scope>NUCLEOTIDE SEQUENCE</scope>
    <source>
        <strain evidence="6">CGMCC 1.15367</strain>
    </source>
</reference>
<dbReference type="GO" id="GO:0042938">
    <property type="term" value="P:dipeptide transport"/>
    <property type="evidence" value="ECO:0007669"/>
    <property type="project" value="TreeGrafter"/>
</dbReference>
<organism evidence="6 7">
    <name type="scientific">Aureimonas endophytica</name>
    <dbReference type="NCBI Taxonomy" id="2027858"/>
    <lineage>
        <taxon>Bacteria</taxon>
        <taxon>Pseudomonadati</taxon>
        <taxon>Pseudomonadota</taxon>
        <taxon>Alphaproteobacteria</taxon>
        <taxon>Hyphomicrobiales</taxon>
        <taxon>Aurantimonadaceae</taxon>
        <taxon>Aureimonas</taxon>
    </lineage>
</organism>
<dbReference type="InterPro" id="IPR000914">
    <property type="entry name" value="SBP_5_dom"/>
</dbReference>
<dbReference type="GO" id="GO:0043190">
    <property type="term" value="C:ATP-binding cassette (ABC) transporter complex"/>
    <property type="evidence" value="ECO:0007669"/>
    <property type="project" value="InterPro"/>
</dbReference>
<dbReference type="Proteomes" id="UP000644699">
    <property type="component" value="Unassembled WGS sequence"/>
</dbReference>
<dbReference type="InterPro" id="IPR039424">
    <property type="entry name" value="SBP_5"/>
</dbReference>
<dbReference type="Gene3D" id="3.10.105.10">
    <property type="entry name" value="Dipeptide-binding Protein, Domain 3"/>
    <property type="match status" value="1"/>
</dbReference>
<dbReference type="PIRSF" id="PIRSF002741">
    <property type="entry name" value="MppA"/>
    <property type="match status" value="1"/>
</dbReference>
<feature type="domain" description="Solute-binding protein family 5" evidence="5">
    <location>
        <begin position="65"/>
        <end position="443"/>
    </location>
</feature>
<dbReference type="AlphaFoldDB" id="A0A916ZUX4"/>
<dbReference type="Gene3D" id="3.90.76.10">
    <property type="entry name" value="Dipeptide-binding Protein, Domain 1"/>
    <property type="match status" value="1"/>
</dbReference>
<comment type="similarity">
    <text evidence="2">Belongs to the bacterial solute-binding protein 5 family.</text>
</comment>
<protein>
    <submittedName>
        <fullName evidence="6">ABC transporter substrate-binding protein</fullName>
    </submittedName>
</protein>